<gene>
    <name evidence="2" type="ORF">ACFSCT_16355</name>
</gene>
<name>A0ABW4RBI1_9RHOB</name>
<evidence type="ECO:0000313" key="2">
    <source>
        <dbReference type="EMBL" id="MFD1883289.1"/>
    </source>
</evidence>
<dbReference type="PROSITE" id="PS51257">
    <property type="entry name" value="PROKAR_LIPOPROTEIN"/>
    <property type="match status" value="1"/>
</dbReference>
<evidence type="ECO:0000313" key="3">
    <source>
        <dbReference type="Proteomes" id="UP001597213"/>
    </source>
</evidence>
<keyword evidence="1" id="KW-0732">Signal</keyword>
<protein>
    <recommendedName>
        <fullName evidence="4">Lysozyme inhibitor LprI N-terminal domain-containing protein</fullName>
    </recommendedName>
</protein>
<feature type="signal peptide" evidence="1">
    <location>
        <begin position="1"/>
        <end position="17"/>
    </location>
</feature>
<organism evidence="2 3">
    <name type="scientific">Paracoccus pacificus</name>
    <dbReference type="NCBI Taxonomy" id="1463598"/>
    <lineage>
        <taxon>Bacteria</taxon>
        <taxon>Pseudomonadati</taxon>
        <taxon>Pseudomonadota</taxon>
        <taxon>Alphaproteobacteria</taxon>
        <taxon>Rhodobacterales</taxon>
        <taxon>Paracoccaceae</taxon>
        <taxon>Paracoccus</taxon>
    </lineage>
</organism>
<reference evidence="3" key="1">
    <citation type="journal article" date="2019" name="Int. J. Syst. Evol. Microbiol.">
        <title>The Global Catalogue of Microorganisms (GCM) 10K type strain sequencing project: providing services to taxonomists for standard genome sequencing and annotation.</title>
        <authorList>
            <consortium name="The Broad Institute Genomics Platform"/>
            <consortium name="The Broad Institute Genome Sequencing Center for Infectious Disease"/>
            <person name="Wu L."/>
            <person name="Ma J."/>
        </authorList>
    </citation>
    <scope>NUCLEOTIDE SEQUENCE [LARGE SCALE GENOMIC DNA]</scope>
    <source>
        <strain evidence="3">CCUG 56029</strain>
    </source>
</reference>
<evidence type="ECO:0008006" key="4">
    <source>
        <dbReference type="Google" id="ProtNLM"/>
    </source>
</evidence>
<keyword evidence="3" id="KW-1185">Reference proteome</keyword>
<accession>A0ABW4RBI1</accession>
<comment type="caution">
    <text evidence="2">The sequence shown here is derived from an EMBL/GenBank/DDBJ whole genome shotgun (WGS) entry which is preliminary data.</text>
</comment>
<feature type="chain" id="PRO_5046912458" description="Lysozyme inhibitor LprI N-terminal domain-containing protein" evidence="1">
    <location>
        <begin position="18"/>
        <end position="140"/>
    </location>
</feature>
<sequence>MARNAPIAALAALGLLAACGTPQEQCISRQTRELRTVTNLLAEVEGNLARGYAWEEREVLSREWDDCARVVRGRNGERDVIFVPCMRTVSDTERYRVPIDPAAEMRKRDGLRERRAVLTRQAEAGVRACRAAYPEEKPAQ</sequence>
<proteinExistence type="predicted"/>
<evidence type="ECO:0000256" key="1">
    <source>
        <dbReference type="SAM" id="SignalP"/>
    </source>
</evidence>
<dbReference type="EMBL" id="JBHUEN010000046">
    <property type="protein sequence ID" value="MFD1883289.1"/>
    <property type="molecule type" value="Genomic_DNA"/>
</dbReference>
<dbReference type="RefSeq" id="WP_379144539.1">
    <property type="nucleotide sequence ID" value="NZ_JBHUEN010000046.1"/>
</dbReference>
<dbReference type="Proteomes" id="UP001597213">
    <property type="component" value="Unassembled WGS sequence"/>
</dbReference>